<accession>A0A3R6VDL9</accession>
<evidence type="ECO:0000313" key="1">
    <source>
        <dbReference type="EMBL" id="RHY17012.1"/>
    </source>
</evidence>
<dbReference type="EMBL" id="QUSY01003581">
    <property type="protein sequence ID" value="RHY17012.1"/>
    <property type="molecule type" value="Genomic_DNA"/>
</dbReference>
<keyword evidence="2" id="KW-1185">Reference proteome</keyword>
<organism evidence="1 2">
    <name type="scientific">Aphanomyces invadans</name>
    <dbReference type="NCBI Taxonomy" id="157072"/>
    <lineage>
        <taxon>Eukaryota</taxon>
        <taxon>Sar</taxon>
        <taxon>Stramenopiles</taxon>
        <taxon>Oomycota</taxon>
        <taxon>Saprolegniomycetes</taxon>
        <taxon>Saprolegniales</taxon>
        <taxon>Verrucalvaceae</taxon>
        <taxon>Aphanomyces</taxon>
    </lineage>
</organism>
<comment type="caution">
    <text evidence="1">The sequence shown here is derived from an EMBL/GenBank/DDBJ whole genome shotgun (WGS) entry which is preliminary data.</text>
</comment>
<dbReference type="AlphaFoldDB" id="A0A3R6VDL9"/>
<feature type="non-terminal residue" evidence="1">
    <location>
        <position position="104"/>
    </location>
</feature>
<evidence type="ECO:0000313" key="2">
    <source>
        <dbReference type="Proteomes" id="UP000285060"/>
    </source>
</evidence>
<dbReference type="Proteomes" id="UP000285060">
    <property type="component" value="Unassembled WGS sequence"/>
</dbReference>
<name>A0A3R6VDL9_9STRA</name>
<protein>
    <submittedName>
        <fullName evidence="1">Uncharacterized protein</fullName>
    </submittedName>
</protein>
<proteinExistence type="predicted"/>
<sequence length="104" mass="11257">MQHGAMLGPTLSSMHARNPTAVADEAANVFLRRLHGIAANGLPASVHDKLMHAAVVKSHDFLYQDTSIVSSSSKSSQWTYYKEKNGVLLCQGYSSSGDYMVRAS</sequence>
<gene>
    <name evidence="1" type="ORF">DYB32_010585</name>
</gene>
<reference evidence="1 2" key="1">
    <citation type="submission" date="2018-08" db="EMBL/GenBank/DDBJ databases">
        <title>Aphanomyces genome sequencing and annotation.</title>
        <authorList>
            <person name="Minardi D."/>
            <person name="Oidtmann B."/>
            <person name="Van Der Giezen M."/>
            <person name="Studholme D.J."/>
        </authorList>
    </citation>
    <scope>NUCLEOTIDE SEQUENCE [LARGE SCALE GENOMIC DNA]</scope>
    <source>
        <strain evidence="1 2">NJM0002</strain>
    </source>
</reference>